<evidence type="ECO:0000256" key="7">
    <source>
        <dbReference type="PIRSR" id="PIRSR617736-1"/>
    </source>
</evidence>
<evidence type="ECO:0000256" key="4">
    <source>
        <dbReference type="ARBA" id="ARBA00023277"/>
    </source>
</evidence>
<proteinExistence type="inferred from homology"/>
<keyword evidence="5 9" id="KW-0326">Glycosidase</keyword>
<comment type="catalytic activity">
    <reaction evidence="9">
        <text>Hydrolysis of terminal, non-reducing beta-D-glucosyl residues with release of beta-D-glucose.</text>
        <dbReference type="EC" id="3.2.1.21"/>
    </reaction>
</comment>
<evidence type="ECO:0000256" key="5">
    <source>
        <dbReference type="ARBA" id="ARBA00023295"/>
    </source>
</evidence>
<dbReference type="Gene3D" id="3.20.20.80">
    <property type="entry name" value="Glycosidases"/>
    <property type="match status" value="1"/>
</dbReference>
<dbReference type="NCBIfam" id="TIGR03356">
    <property type="entry name" value="BGL"/>
    <property type="match status" value="1"/>
</dbReference>
<sequence>MTIDIRPTTRESPEGSPDYRDSGLVFDSTFVIGSATAAYQIEGAVTTDGRGPSIWDTFSATPGAIVNGDTGEVADDHYNRLDDDLDLMADLGLEAYRFSIAWPRIQPLGSGPANEDGLDFYGRLVDGLLDRGIRPIATLYHWDLPQALEDAGGWTNRETAYRFAEYARLVATELGDRVQVWTTLNEPWCSAFLGYGSGAHAPGRTSGADALAAMHHLNLAHGLAVQVLREVVPNAEISVTLNFHVLRGDDETSPQAIRRIDALANRSFTGPMLAGGYPADLIADTAEVTDWSFVRAGDAAIIHQPLDFLGVNYYSTARVRMWNGTSPRENADGHKDVGGSPWPGSRDVEFLQQDGPFTAMGWNIAPDGLEELLVSLASQFPQLPLMITENGAAFDDEVVGGGSVGVDGARVHDAERLDYLRRHFTAAHRALTRGVDLRGYLVWSLLDNFEWGYGYSKRFGIVHVDYETQQRTVKDSGRWLSKLIRSHVIPE</sequence>
<dbReference type="EC" id="3.2.1.21" evidence="9"/>
<evidence type="ECO:0000256" key="1">
    <source>
        <dbReference type="ARBA" id="ARBA00010838"/>
    </source>
</evidence>
<keyword evidence="3" id="KW-0136">Cellulose degradation</keyword>
<feature type="compositionally biased region" description="Basic and acidic residues" evidence="10">
    <location>
        <begin position="7"/>
        <end position="21"/>
    </location>
</feature>
<evidence type="ECO:0000256" key="3">
    <source>
        <dbReference type="ARBA" id="ARBA00023001"/>
    </source>
</evidence>
<evidence type="ECO:0000256" key="10">
    <source>
        <dbReference type="SAM" id="MobiDB-lite"/>
    </source>
</evidence>
<dbReference type="InterPro" id="IPR017853">
    <property type="entry name" value="GH"/>
</dbReference>
<feature type="binding site" evidence="8">
    <location>
        <begin position="450"/>
        <end position="451"/>
    </location>
    <ligand>
        <name>substrate</name>
    </ligand>
</feature>
<reference evidence="12" key="1">
    <citation type="submission" date="2017-02" db="EMBL/GenBank/DDBJ databases">
        <authorList>
            <person name="Varghese N."/>
            <person name="Submissions S."/>
        </authorList>
    </citation>
    <scope>NUCLEOTIDE SEQUENCE [LARGE SCALE GENOMIC DNA]</scope>
    <source>
        <strain evidence="12">VKM Ac-2052</strain>
    </source>
</reference>
<dbReference type="PRINTS" id="PR00131">
    <property type="entry name" value="GLHYDRLASE1"/>
</dbReference>
<keyword evidence="4" id="KW-0119">Carbohydrate metabolism</keyword>
<keyword evidence="2 9" id="KW-0378">Hydrolase</keyword>
<dbReference type="SUPFAM" id="SSF51445">
    <property type="entry name" value="(Trans)glycosidases"/>
    <property type="match status" value="1"/>
</dbReference>
<dbReference type="EMBL" id="FUYG01000006">
    <property type="protein sequence ID" value="SKA97721.1"/>
    <property type="molecule type" value="Genomic_DNA"/>
</dbReference>
<dbReference type="GO" id="GO:0008422">
    <property type="term" value="F:beta-glucosidase activity"/>
    <property type="evidence" value="ECO:0007669"/>
    <property type="project" value="UniProtKB-EC"/>
</dbReference>
<keyword evidence="6" id="KW-0624">Polysaccharide degradation</keyword>
<dbReference type="GO" id="GO:0005829">
    <property type="term" value="C:cytosol"/>
    <property type="evidence" value="ECO:0007669"/>
    <property type="project" value="TreeGrafter"/>
</dbReference>
<evidence type="ECO:0000256" key="9">
    <source>
        <dbReference type="RuleBase" id="RU361175"/>
    </source>
</evidence>
<dbReference type="PANTHER" id="PTHR10353">
    <property type="entry name" value="GLYCOSYL HYDROLASE"/>
    <property type="match status" value="1"/>
</dbReference>
<feature type="binding site" evidence="8">
    <location>
        <position position="40"/>
    </location>
    <ligand>
        <name>substrate</name>
    </ligand>
</feature>
<feature type="binding site" evidence="8">
    <location>
        <position position="185"/>
    </location>
    <ligand>
        <name>substrate</name>
    </ligand>
</feature>
<feature type="active site" description="Nucleophile" evidence="7">
    <location>
        <position position="389"/>
    </location>
</feature>
<accession>A0A1T4Y8W1</accession>
<dbReference type="GO" id="GO:0030245">
    <property type="term" value="P:cellulose catabolic process"/>
    <property type="evidence" value="ECO:0007669"/>
    <property type="project" value="UniProtKB-KW"/>
</dbReference>
<dbReference type="InterPro" id="IPR017736">
    <property type="entry name" value="Glyco_hydro_1_beta-glucosidase"/>
</dbReference>
<name>A0A1T4Y8W1_9MICO</name>
<evidence type="ECO:0000256" key="8">
    <source>
        <dbReference type="PIRSR" id="PIRSR617736-2"/>
    </source>
</evidence>
<dbReference type="AlphaFoldDB" id="A0A1T4Y8W1"/>
<feature type="binding site" evidence="8">
    <location>
        <position position="141"/>
    </location>
    <ligand>
        <name>substrate</name>
    </ligand>
</feature>
<comment type="similarity">
    <text evidence="1 9">Belongs to the glycosyl hydrolase 1 family.</text>
</comment>
<dbReference type="Pfam" id="PF00232">
    <property type="entry name" value="Glyco_hydro_1"/>
    <property type="match status" value="1"/>
</dbReference>
<dbReference type="InterPro" id="IPR001360">
    <property type="entry name" value="Glyco_hydro_1"/>
</dbReference>
<dbReference type="FunFam" id="3.20.20.80:FF:000004">
    <property type="entry name" value="Beta-glucosidase 6-phospho-beta-glucosidase"/>
    <property type="match status" value="1"/>
</dbReference>
<evidence type="ECO:0000256" key="2">
    <source>
        <dbReference type="ARBA" id="ARBA00022801"/>
    </source>
</evidence>
<feature type="binding site" evidence="8">
    <location>
        <position position="314"/>
    </location>
    <ligand>
        <name>substrate</name>
    </ligand>
</feature>
<protein>
    <recommendedName>
        <fullName evidence="9">Beta-glucosidase</fullName>
        <ecNumber evidence="9">3.2.1.21</ecNumber>
    </recommendedName>
</protein>
<feature type="region of interest" description="Disordered" evidence="10">
    <location>
        <begin position="1"/>
        <end position="21"/>
    </location>
</feature>
<dbReference type="Proteomes" id="UP000189735">
    <property type="component" value="Unassembled WGS sequence"/>
</dbReference>
<organism evidence="11 12">
    <name type="scientific">Agreia bicolorata</name>
    <dbReference type="NCBI Taxonomy" id="110935"/>
    <lineage>
        <taxon>Bacteria</taxon>
        <taxon>Bacillati</taxon>
        <taxon>Actinomycetota</taxon>
        <taxon>Actinomycetes</taxon>
        <taxon>Micrococcales</taxon>
        <taxon>Microbacteriaceae</taxon>
        <taxon>Agreia</taxon>
    </lineage>
</organism>
<evidence type="ECO:0000313" key="11">
    <source>
        <dbReference type="EMBL" id="SKA97721.1"/>
    </source>
</evidence>
<dbReference type="PANTHER" id="PTHR10353:SF36">
    <property type="entry name" value="LP05116P"/>
    <property type="match status" value="1"/>
</dbReference>
<feature type="active site" description="Proton donor" evidence="7">
    <location>
        <position position="186"/>
    </location>
</feature>
<dbReference type="RefSeq" id="WP_078714641.1">
    <property type="nucleotide sequence ID" value="NZ_FUYG01000006.1"/>
</dbReference>
<feature type="binding site" evidence="8">
    <location>
        <position position="443"/>
    </location>
    <ligand>
        <name>substrate</name>
    </ligand>
</feature>
<evidence type="ECO:0000313" key="12">
    <source>
        <dbReference type="Proteomes" id="UP000189735"/>
    </source>
</evidence>
<gene>
    <name evidence="11" type="ORF">SAMN06295879_2432</name>
</gene>
<evidence type="ECO:0000256" key="6">
    <source>
        <dbReference type="ARBA" id="ARBA00023326"/>
    </source>
</evidence>